<dbReference type="OrthoDB" id="9811121at2"/>
<comment type="similarity">
    <text evidence="1">Belongs to the carbon-nitrogen hydrolase superfamily. Nitrilase family.</text>
</comment>
<feature type="domain" description="CN hydrolase" evidence="2">
    <location>
        <begin position="5"/>
        <end position="275"/>
    </location>
</feature>
<dbReference type="PROSITE" id="PS00921">
    <property type="entry name" value="NITRIL_CHT_2"/>
    <property type="match status" value="1"/>
</dbReference>
<dbReference type="PANTHER" id="PTHR46044">
    <property type="entry name" value="NITRILASE"/>
    <property type="match status" value="1"/>
</dbReference>
<dbReference type="CDD" id="cd07564">
    <property type="entry name" value="nitrilases_CHs"/>
    <property type="match status" value="1"/>
</dbReference>
<name>A0A1E5SYM0_9BACT</name>
<organism evidence="3 4">
    <name type="scientific">Roseivirga misakiensis</name>
    <dbReference type="NCBI Taxonomy" id="1563681"/>
    <lineage>
        <taxon>Bacteria</taxon>
        <taxon>Pseudomonadati</taxon>
        <taxon>Bacteroidota</taxon>
        <taxon>Cytophagia</taxon>
        <taxon>Cytophagales</taxon>
        <taxon>Roseivirgaceae</taxon>
        <taxon>Roseivirga</taxon>
    </lineage>
</organism>
<keyword evidence="4" id="KW-1185">Reference proteome</keyword>
<dbReference type="RefSeq" id="WP_069835733.1">
    <property type="nucleotide sequence ID" value="NZ_MDGQ01000005.1"/>
</dbReference>
<gene>
    <name evidence="3" type="ORF">BFP71_12145</name>
</gene>
<dbReference type="Pfam" id="PF00795">
    <property type="entry name" value="CN_hydrolase"/>
    <property type="match status" value="1"/>
</dbReference>
<evidence type="ECO:0000256" key="1">
    <source>
        <dbReference type="ARBA" id="ARBA00008129"/>
    </source>
</evidence>
<dbReference type="AlphaFoldDB" id="A0A1E5SYM0"/>
<comment type="caution">
    <text evidence="3">The sequence shown here is derived from an EMBL/GenBank/DDBJ whole genome shotgun (WGS) entry which is preliminary data.</text>
</comment>
<dbReference type="PROSITE" id="PS50263">
    <property type="entry name" value="CN_HYDROLASE"/>
    <property type="match status" value="1"/>
</dbReference>
<evidence type="ECO:0000313" key="4">
    <source>
        <dbReference type="Proteomes" id="UP000095552"/>
    </source>
</evidence>
<accession>A0A1E5SYM0</accession>
<dbReference type="PANTHER" id="PTHR46044:SF1">
    <property type="entry name" value="CN HYDROLASE DOMAIN-CONTAINING PROTEIN"/>
    <property type="match status" value="1"/>
</dbReference>
<evidence type="ECO:0000313" key="3">
    <source>
        <dbReference type="EMBL" id="OEK04228.1"/>
    </source>
</evidence>
<dbReference type="GO" id="GO:0000257">
    <property type="term" value="F:nitrilase activity"/>
    <property type="evidence" value="ECO:0007669"/>
    <property type="project" value="UniProtKB-ARBA"/>
</dbReference>
<reference evidence="3 4" key="1">
    <citation type="submission" date="2016-08" db="EMBL/GenBank/DDBJ databases">
        <title>Draft genome of Fabibacter sp. strain SK-8.</title>
        <authorList>
            <person name="Wong S.-K."/>
            <person name="Hamasaki K."/>
            <person name="Yoshizawa S."/>
        </authorList>
    </citation>
    <scope>NUCLEOTIDE SEQUENCE [LARGE SCALE GENOMIC DNA]</scope>
    <source>
        <strain evidence="3 4">SK-8</strain>
    </source>
</reference>
<dbReference type="InterPro" id="IPR000132">
    <property type="entry name" value="Nitrilase/CN_hydratase_CS"/>
</dbReference>
<protein>
    <submittedName>
        <fullName evidence="3">Nitrilase</fullName>
    </submittedName>
</protein>
<dbReference type="InterPro" id="IPR044149">
    <property type="entry name" value="Nitrilases_CHs"/>
</dbReference>
<dbReference type="Gene3D" id="3.60.110.10">
    <property type="entry name" value="Carbon-nitrogen hydrolase"/>
    <property type="match status" value="1"/>
</dbReference>
<dbReference type="InterPro" id="IPR036526">
    <property type="entry name" value="C-N_Hydrolase_sf"/>
</dbReference>
<dbReference type="EMBL" id="MDGQ01000005">
    <property type="protein sequence ID" value="OEK04228.1"/>
    <property type="molecule type" value="Genomic_DNA"/>
</dbReference>
<sequence length="312" mass="34281">MSSKYTAAVVQAAPVLFDLAATLDKTADLVNQAQAKGAKLILFPEAFISAYPRGLSFGTVVGSRHPEGRLLWQRYWESSIAEGDASCLRLGQMAKDANAFLVIGVNEKDTVSGTLYCSMFYFGPNGDFLGKHRKIKPTAQERVIWGEDDGSTLSSFDTAIGKLGGLICWENYMPMARMAMYQRGVQVYLAPTADNRAGWQQTMQHIALEGRCFVLGCNQYVTKAMYPADLPGIQDLENQPAIMASGGSIIVDPLGNVLAEPLWGEEGILTAEIDLDQVIQSKLDFDPIGHYNRSDIFDFKVNRQPPIKVVDQ</sequence>
<evidence type="ECO:0000259" key="2">
    <source>
        <dbReference type="PROSITE" id="PS50263"/>
    </source>
</evidence>
<proteinExistence type="inferred from homology"/>
<dbReference type="STRING" id="1563681.BFP71_12145"/>
<dbReference type="Proteomes" id="UP000095552">
    <property type="component" value="Unassembled WGS sequence"/>
</dbReference>
<dbReference type="SUPFAM" id="SSF56317">
    <property type="entry name" value="Carbon-nitrogen hydrolase"/>
    <property type="match status" value="1"/>
</dbReference>
<dbReference type="InterPro" id="IPR003010">
    <property type="entry name" value="C-N_Hydrolase"/>
</dbReference>